<name>A0ABW5C3A5_9BACI</name>
<comment type="caution">
    <text evidence="2">The sequence shown here is derived from an EMBL/GenBank/DDBJ whole genome shotgun (WGS) entry which is preliminary data.</text>
</comment>
<dbReference type="Proteomes" id="UP001597318">
    <property type="component" value="Unassembled WGS sequence"/>
</dbReference>
<comment type="similarity">
    <text evidence="1">Belongs to the UPF0311 family.</text>
</comment>
<dbReference type="PANTHER" id="PTHR37315:SF1">
    <property type="entry name" value="UPF0311 PROTEIN BLR7842"/>
    <property type="match status" value="1"/>
</dbReference>
<proteinExistence type="inferred from homology"/>
<dbReference type="HAMAP" id="MF_00775">
    <property type="entry name" value="UPF0311"/>
    <property type="match status" value="1"/>
</dbReference>
<dbReference type="InterPro" id="IPR020915">
    <property type="entry name" value="UPF0311"/>
</dbReference>
<evidence type="ECO:0000313" key="2">
    <source>
        <dbReference type="EMBL" id="MFD2215546.1"/>
    </source>
</evidence>
<protein>
    <recommendedName>
        <fullName evidence="1">UPF0311 protein ACFSKK_17790</fullName>
    </recommendedName>
</protein>
<organism evidence="2 3">
    <name type="scientific">Metabacillus endolithicus</name>
    <dbReference type="NCBI Taxonomy" id="1535204"/>
    <lineage>
        <taxon>Bacteria</taxon>
        <taxon>Bacillati</taxon>
        <taxon>Bacillota</taxon>
        <taxon>Bacilli</taxon>
        <taxon>Bacillales</taxon>
        <taxon>Bacillaceae</taxon>
        <taxon>Metabacillus</taxon>
    </lineage>
</organism>
<dbReference type="EMBL" id="JBHUIK010000004">
    <property type="protein sequence ID" value="MFD2215546.1"/>
    <property type="molecule type" value="Genomic_DNA"/>
</dbReference>
<keyword evidence="3" id="KW-1185">Reference proteome</keyword>
<accession>A0ABW5C3A5</accession>
<dbReference type="PANTHER" id="PTHR37315">
    <property type="entry name" value="UPF0311 PROTEIN BLR7842"/>
    <property type="match status" value="1"/>
</dbReference>
<sequence>MTIGYEFIMELHAKIGKPYVIGDVPQGYRRVIPIVGGTFKGPELKGDVLPGGADWNLKRPDGTGELYARYTIQEKDGTMISVLNQGAISLTSDIIERQRSGEIIDPSEYYVRTTPSFEVSTDSRLNWLNHSTFIGTKSKHPQGGVLLHFYRIV</sequence>
<reference evidence="3" key="1">
    <citation type="journal article" date="2019" name="Int. J. Syst. Evol. Microbiol.">
        <title>The Global Catalogue of Microorganisms (GCM) 10K type strain sequencing project: providing services to taxonomists for standard genome sequencing and annotation.</title>
        <authorList>
            <consortium name="The Broad Institute Genomics Platform"/>
            <consortium name="The Broad Institute Genome Sequencing Center for Infectious Disease"/>
            <person name="Wu L."/>
            <person name="Ma J."/>
        </authorList>
    </citation>
    <scope>NUCLEOTIDE SEQUENCE [LARGE SCALE GENOMIC DNA]</scope>
    <source>
        <strain evidence="3">CGMCC 1.15474</strain>
    </source>
</reference>
<dbReference type="RefSeq" id="WP_247340243.1">
    <property type="nucleotide sequence ID" value="NZ_CP095550.1"/>
</dbReference>
<evidence type="ECO:0000256" key="1">
    <source>
        <dbReference type="HAMAP-Rule" id="MF_00775"/>
    </source>
</evidence>
<evidence type="ECO:0000313" key="3">
    <source>
        <dbReference type="Proteomes" id="UP001597318"/>
    </source>
</evidence>
<gene>
    <name evidence="2" type="ORF">ACFSKK_17790</name>
</gene>
<dbReference type="Pfam" id="PF11578">
    <property type="entry name" value="DUF3237"/>
    <property type="match status" value="1"/>
</dbReference>
<dbReference type="Gene3D" id="2.40.160.20">
    <property type="match status" value="1"/>
</dbReference>